<dbReference type="PANTHER" id="PTHR12289:SF67">
    <property type="match status" value="1"/>
</dbReference>
<comment type="caution">
    <text evidence="3">The sequence shown here is derived from an EMBL/GenBank/DDBJ whole genome shotgun (WGS) entry which is preliminary data.</text>
</comment>
<sequence length="373" mass="42979">MTSGYKLYGAPLSLYTGKARSYLTFKNIPFEEVFSSRKVYKNIIEPKTGVRFIPVLETPEHDFVQDTAVMIDLLETRFPERSIIPDTPKQKLVSAILEMWGDEWLLLPAMHYRWNHDNFPFIYEEFGKIAFPRMPAFIRRIAGKKIGSMFKGFVPMLGITPKSIPAIEQWYEQEVLPSLDAHFALHDYLLGARPCVGDFGLMGPLYAHLYRDPASGRIMQKIAPNLVKWVERMNQENLPLGEWLADDEVPDTLLAILTRQFKEFWPVQLNSAKETQKWILNNPEQHELPRKIGDHVFSLGDVSESRAIQSFSQWKLQRVLDLYNGFKAEERAQVDSLLLQIGGLEAMQTTIKHRVAKENNKLVSEKGSQRNVK</sequence>
<dbReference type="InterPro" id="IPR004045">
    <property type="entry name" value="Glutathione_S-Trfase_N"/>
</dbReference>
<name>A0AAW8QYN8_9ALTE</name>
<dbReference type="InterPro" id="IPR036249">
    <property type="entry name" value="Thioredoxin-like_sf"/>
</dbReference>
<dbReference type="Proteomes" id="UP001249020">
    <property type="component" value="Unassembled WGS sequence"/>
</dbReference>
<keyword evidence="4" id="KW-1185">Reference proteome</keyword>
<evidence type="ECO:0000313" key="3">
    <source>
        <dbReference type="EMBL" id="MDT0582121.1"/>
    </source>
</evidence>
<dbReference type="AlphaFoldDB" id="A0AAW8QYN8"/>
<evidence type="ECO:0000259" key="2">
    <source>
        <dbReference type="Pfam" id="PF13417"/>
    </source>
</evidence>
<reference evidence="3 4" key="1">
    <citation type="submission" date="2023-09" db="EMBL/GenBank/DDBJ databases">
        <authorList>
            <person name="Rey-Velasco X."/>
        </authorList>
    </citation>
    <scope>NUCLEOTIDE SEQUENCE [LARGE SCALE GENOMIC DNA]</scope>
    <source>
        <strain evidence="3 4">W409</strain>
    </source>
</reference>
<dbReference type="SUPFAM" id="SSF47616">
    <property type="entry name" value="GST C-terminal domain-like"/>
    <property type="match status" value="1"/>
</dbReference>
<feature type="domain" description="GST N-terminal" evidence="2">
    <location>
        <begin position="7"/>
        <end position="81"/>
    </location>
</feature>
<dbReference type="InterPro" id="IPR050931">
    <property type="entry name" value="Mito_Protein_Transport_Metaxin"/>
</dbReference>
<evidence type="ECO:0000313" key="4">
    <source>
        <dbReference type="Proteomes" id="UP001249020"/>
    </source>
</evidence>
<organism evidence="3 4">
    <name type="scientific">Brumicola blandensis</name>
    <dbReference type="NCBI Taxonomy" id="3075611"/>
    <lineage>
        <taxon>Bacteria</taxon>
        <taxon>Pseudomonadati</taxon>
        <taxon>Pseudomonadota</taxon>
        <taxon>Gammaproteobacteria</taxon>
        <taxon>Alteromonadales</taxon>
        <taxon>Alteromonadaceae</taxon>
        <taxon>Brumicola</taxon>
    </lineage>
</organism>
<dbReference type="Gene3D" id="3.40.30.10">
    <property type="entry name" value="Glutaredoxin"/>
    <property type="match status" value="1"/>
</dbReference>
<protein>
    <submittedName>
        <fullName evidence="3">Glutathione S-transferase</fullName>
    </submittedName>
</protein>
<dbReference type="Pfam" id="PF00043">
    <property type="entry name" value="GST_C"/>
    <property type="match status" value="1"/>
</dbReference>
<dbReference type="GO" id="GO:0005737">
    <property type="term" value="C:cytoplasm"/>
    <property type="evidence" value="ECO:0007669"/>
    <property type="project" value="TreeGrafter"/>
</dbReference>
<dbReference type="InterPro" id="IPR004046">
    <property type="entry name" value="GST_C"/>
</dbReference>
<dbReference type="EMBL" id="JAVRIE010000002">
    <property type="protein sequence ID" value="MDT0582121.1"/>
    <property type="molecule type" value="Genomic_DNA"/>
</dbReference>
<dbReference type="SUPFAM" id="SSF52833">
    <property type="entry name" value="Thioredoxin-like"/>
    <property type="match status" value="1"/>
</dbReference>
<evidence type="ECO:0000259" key="1">
    <source>
        <dbReference type="Pfam" id="PF00043"/>
    </source>
</evidence>
<dbReference type="PANTHER" id="PTHR12289">
    <property type="entry name" value="METAXIN RELATED"/>
    <property type="match status" value="1"/>
</dbReference>
<dbReference type="Gene3D" id="1.20.1050.10">
    <property type="match status" value="1"/>
</dbReference>
<accession>A0AAW8QYN8</accession>
<gene>
    <name evidence="3" type="ORF">RM544_06205</name>
</gene>
<dbReference type="RefSeq" id="WP_311360903.1">
    <property type="nucleotide sequence ID" value="NZ_JAVRIE010000002.1"/>
</dbReference>
<feature type="domain" description="Glutathione S-transferase C-terminal" evidence="1">
    <location>
        <begin position="172"/>
        <end position="235"/>
    </location>
</feature>
<dbReference type="InterPro" id="IPR036282">
    <property type="entry name" value="Glutathione-S-Trfase_C_sf"/>
</dbReference>
<dbReference type="Pfam" id="PF13417">
    <property type="entry name" value="GST_N_3"/>
    <property type="match status" value="1"/>
</dbReference>
<proteinExistence type="predicted"/>